<dbReference type="PRINTS" id="PR00081">
    <property type="entry name" value="GDHRDH"/>
</dbReference>
<comment type="similarity">
    <text evidence="1 3">Belongs to the short-chain dehydrogenases/reductases (SDR) family.</text>
</comment>
<dbReference type="EMBL" id="QPJS01000006">
    <property type="protein sequence ID" value="RCX01926.1"/>
    <property type="molecule type" value="Genomic_DNA"/>
</dbReference>
<evidence type="ECO:0000256" key="3">
    <source>
        <dbReference type="RuleBase" id="RU000363"/>
    </source>
</evidence>
<name>A0A369A0N1_9FLAO</name>
<protein>
    <submittedName>
        <fullName evidence="4">NADP-dependent 3-hydroxy acid dehydrogenase YdfG</fullName>
    </submittedName>
</protein>
<dbReference type="GO" id="GO:0016616">
    <property type="term" value="F:oxidoreductase activity, acting on the CH-OH group of donors, NAD or NADP as acceptor"/>
    <property type="evidence" value="ECO:0007669"/>
    <property type="project" value="UniProtKB-ARBA"/>
</dbReference>
<dbReference type="PANTHER" id="PTHR42901:SF1">
    <property type="entry name" value="ALCOHOL DEHYDROGENASE"/>
    <property type="match status" value="1"/>
</dbReference>
<dbReference type="Gene3D" id="3.40.50.720">
    <property type="entry name" value="NAD(P)-binding Rossmann-like Domain"/>
    <property type="match status" value="1"/>
</dbReference>
<organism evidence="4 5">
    <name type="scientific">Schleiferia thermophila</name>
    <dbReference type="NCBI Taxonomy" id="884107"/>
    <lineage>
        <taxon>Bacteria</taxon>
        <taxon>Pseudomonadati</taxon>
        <taxon>Bacteroidota</taxon>
        <taxon>Flavobacteriia</taxon>
        <taxon>Flavobacteriales</taxon>
        <taxon>Schleiferiaceae</taxon>
        <taxon>Schleiferia</taxon>
    </lineage>
</organism>
<dbReference type="AlphaFoldDB" id="A0A369A0N1"/>
<gene>
    <name evidence="4" type="ORF">DES35_10625</name>
</gene>
<reference evidence="4 5" key="1">
    <citation type="submission" date="2018-07" db="EMBL/GenBank/DDBJ databases">
        <title>Genomic Encyclopedia of Type Strains, Phase IV (KMG-IV): sequencing the most valuable type-strain genomes for metagenomic binning, comparative biology and taxonomic classification.</title>
        <authorList>
            <person name="Goeker M."/>
        </authorList>
    </citation>
    <scope>NUCLEOTIDE SEQUENCE [LARGE SCALE GENOMIC DNA]</scope>
    <source>
        <strain evidence="4 5">DSM 21410</strain>
    </source>
</reference>
<dbReference type="PANTHER" id="PTHR42901">
    <property type="entry name" value="ALCOHOL DEHYDROGENASE"/>
    <property type="match status" value="1"/>
</dbReference>
<evidence type="ECO:0000256" key="1">
    <source>
        <dbReference type="ARBA" id="ARBA00006484"/>
    </source>
</evidence>
<evidence type="ECO:0000313" key="5">
    <source>
        <dbReference type="Proteomes" id="UP000253517"/>
    </source>
</evidence>
<proteinExistence type="inferred from homology"/>
<keyword evidence="5" id="KW-1185">Reference proteome</keyword>
<sequence length="256" mass="27857">MFMTKLTIWITGASAGFGKATALKLAAEGHNLVLMARRADRLAEVEKECQMSGSNTLSLPADVRIQHDIEVAASKAVEHFGPPDVLVNNAGLALGLDRFDLANPEHWNTMIDTNVKGLLYMGRAAAKYMIETGKGHIINIGSLAGKEVYPGGHVYCATKHAVEAITKGMRQDLFKFGIRVSQISPGLAETEFSTVRFEGDLQRAHNVYKGMQPLTAEDIANCIHFVIHQPQHVCIHDIVLTPTAQATSTLINRTGQ</sequence>
<dbReference type="PRINTS" id="PR00080">
    <property type="entry name" value="SDRFAMILY"/>
</dbReference>
<dbReference type="PROSITE" id="PS00061">
    <property type="entry name" value="ADH_SHORT"/>
    <property type="match status" value="1"/>
</dbReference>
<evidence type="ECO:0000313" key="4">
    <source>
        <dbReference type="EMBL" id="RCX01926.1"/>
    </source>
</evidence>
<dbReference type="InterPro" id="IPR002347">
    <property type="entry name" value="SDR_fam"/>
</dbReference>
<accession>A0A369A0N1</accession>
<dbReference type="Proteomes" id="UP000253517">
    <property type="component" value="Unassembled WGS sequence"/>
</dbReference>
<dbReference type="FunFam" id="3.40.50.720:FF:000047">
    <property type="entry name" value="NADP-dependent L-serine/L-allo-threonine dehydrogenase"/>
    <property type="match status" value="1"/>
</dbReference>
<dbReference type="Pfam" id="PF00106">
    <property type="entry name" value="adh_short"/>
    <property type="match status" value="1"/>
</dbReference>
<keyword evidence="2" id="KW-0560">Oxidoreductase</keyword>
<dbReference type="SUPFAM" id="SSF51735">
    <property type="entry name" value="NAD(P)-binding Rossmann-fold domains"/>
    <property type="match status" value="1"/>
</dbReference>
<comment type="caution">
    <text evidence="4">The sequence shown here is derived from an EMBL/GenBank/DDBJ whole genome shotgun (WGS) entry which is preliminary data.</text>
</comment>
<dbReference type="InterPro" id="IPR036291">
    <property type="entry name" value="NAD(P)-bd_dom_sf"/>
</dbReference>
<evidence type="ECO:0000256" key="2">
    <source>
        <dbReference type="ARBA" id="ARBA00023002"/>
    </source>
</evidence>
<dbReference type="InterPro" id="IPR020904">
    <property type="entry name" value="Sc_DH/Rdtase_CS"/>
</dbReference>